<keyword evidence="3" id="KW-1185">Reference proteome</keyword>
<gene>
    <name evidence="2" type="ORF">CG716_06060</name>
</gene>
<dbReference type="OrthoDB" id="4746525at2"/>
<proteinExistence type="predicted"/>
<organism evidence="2 3">
    <name type="scientific">Mycolicibacterium sphagni</name>
    <dbReference type="NCBI Taxonomy" id="1786"/>
    <lineage>
        <taxon>Bacteria</taxon>
        <taxon>Bacillati</taxon>
        <taxon>Actinomycetota</taxon>
        <taxon>Actinomycetes</taxon>
        <taxon>Mycobacteriales</taxon>
        <taxon>Mycobacteriaceae</taxon>
        <taxon>Mycolicibacterium</taxon>
    </lineage>
</organism>
<evidence type="ECO:0000313" key="2">
    <source>
        <dbReference type="EMBL" id="OYN81108.1"/>
    </source>
</evidence>
<accession>A0A255DNX6</accession>
<dbReference type="RefSeq" id="WP_094477478.1">
    <property type="nucleotide sequence ID" value="NZ_NOZR01000004.1"/>
</dbReference>
<comment type="caution">
    <text evidence="2">The sequence shown here is derived from an EMBL/GenBank/DDBJ whole genome shotgun (WGS) entry which is preliminary data.</text>
</comment>
<keyword evidence="1" id="KW-1133">Transmembrane helix</keyword>
<reference evidence="2 3" key="1">
    <citation type="submission" date="2017-07" db="EMBL/GenBank/DDBJ databases">
        <title>The new phylogeny of genus Mycobacterium.</title>
        <authorList>
            <person name="Tortoli E."/>
            <person name="Trovato A."/>
            <person name="Cirillo D.M."/>
        </authorList>
    </citation>
    <scope>NUCLEOTIDE SEQUENCE [LARGE SCALE GENOMIC DNA]</scope>
    <source>
        <strain evidence="2 3">ATCC 33027</strain>
    </source>
</reference>
<dbReference type="EMBL" id="NOZR01000004">
    <property type="protein sequence ID" value="OYN81108.1"/>
    <property type="molecule type" value="Genomic_DNA"/>
</dbReference>
<sequence>MTHVVLVAGPWLAGTTSLVAALRDRMPEHRVLEAAELAAGEAPAAVVFVVSAAAPLTASDCALLDVVAAGTDAVIAVVSKIDVHRTWREVLAADQALLTERAARYRELPWVGVAAAPDLGLPVVDDLVTALRTVLADNTLTRRNRLRAKENRLLTADGAAREGCVAALRDQRAAVLRRFRLDKSERTIAMRSQIQQARVRLSSFARARCASARTELQDDVAALTRRGLAGFTDEVRRRAAEVGDDVRDEVTGHLADVVEQLGLASDVATPEGPRYEVGAAPVRSRNAETRLMMLLGAGFGLGIALTITRLLADLAPQWALRGAIGGAVLGLIVTLWVVSVRGLLRDRAVLDRWVVEVTAGLRTAMEEWVATQVLAAEASMGRAGAERDAVDGADMEDAVARIDAEIREQTVRRARAAAVRDRAVAAVRAELEGERLRLWPSESFL</sequence>
<feature type="transmembrane region" description="Helical" evidence="1">
    <location>
        <begin position="318"/>
        <end position="338"/>
    </location>
</feature>
<protein>
    <submittedName>
        <fullName evidence="2">Uncharacterized protein</fullName>
    </submittedName>
</protein>
<evidence type="ECO:0000256" key="1">
    <source>
        <dbReference type="SAM" id="Phobius"/>
    </source>
</evidence>
<feature type="transmembrane region" description="Helical" evidence="1">
    <location>
        <begin position="291"/>
        <end position="312"/>
    </location>
</feature>
<name>A0A255DNX6_9MYCO</name>
<keyword evidence="1" id="KW-0472">Membrane</keyword>
<dbReference type="AlphaFoldDB" id="A0A255DNX6"/>
<dbReference type="Proteomes" id="UP000216063">
    <property type="component" value="Unassembled WGS sequence"/>
</dbReference>
<keyword evidence="1" id="KW-0812">Transmembrane</keyword>
<evidence type="ECO:0000313" key="3">
    <source>
        <dbReference type="Proteomes" id="UP000216063"/>
    </source>
</evidence>